<dbReference type="Proteomes" id="UP001143304">
    <property type="component" value="Unassembled WGS sequence"/>
</dbReference>
<keyword evidence="1" id="KW-1133">Transmembrane helix</keyword>
<dbReference type="Pfam" id="PF04186">
    <property type="entry name" value="FxsA"/>
    <property type="match status" value="1"/>
</dbReference>
<dbReference type="EMBL" id="SHNO01000002">
    <property type="protein sequence ID" value="MCX2979115.1"/>
    <property type="molecule type" value="Genomic_DNA"/>
</dbReference>
<feature type="transmembrane region" description="Helical" evidence="1">
    <location>
        <begin position="76"/>
        <end position="100"/>
    </location>
</feature>
<sequence>MRIFLLMLPWLELFTLIQLGIHTSALTAMLYVLVTLILGIMILQRQGRGMFERLRQAQEGRVIGPELFLDDMAMGFAGLLLLIPGMISDFVALIVVIGPLRRRVVAALWGSSEVAARTDQTPRNPEIIEGDFRRLDDDQSQ</sequence>
<evidence type="ECO:0000256" key="1">
    <source>
        <dbReference type="SAM" id="Phobius"/>
    </source>
</evidence>
<proteinExistence type="predicted"/>
<keyword evidence="1" id="KW-0812">Transmembrane</keyword>
<comment type="caution">
    <text evidence="2">The sequence shown here is derived from an EMBL/GenBank/DDBJ whole genome shotgun (WGS) entry which is preliminary data.</text>
</comment>
<evidence type="ECO:0000313" key="3">
    <source>
        <dbReference type="Proteomes" id="UP001143304"/>
    </source>
</evidence>
<name>A0ABT3TB94_9GAMM</name>
<organism evidence="2 3">
    <name type="scientific">Candidatus Marimicrobium litorale</name>
    <dbReference type="NCBI Taxonomy" id="2518991"/>
    <lineage>
        <taxon>Bacteria</taxon>
        <taxon>Pseudomonadati</taxon>
        <taxon>Pseudomonadota</taxon>
        <taxon>Gammaproteobacteria</taxon>
        <taxon>Cellvibrionales</taxon>
        <taxon>Halieaceae</taxon>
        <taxon>Marimicrobium</taxon>
    </lineage>
</organism>
<reference evidence="2" key="1">
    <citation type="submission" date="2019-02" db="EMBL/GenBank/DDBJ databases">
        <authorList>
            <person name="Li S.-H."/>
        </authorList>
    </citation>
    <scope>NUCLEOTIDE SEQUENCE</scope>
    <source>
        <strain evidence="2">IMCC11814</strain>
    </source>
</reference>
<accession>A0ABT3TB94</accession>
<dbReference type="PANTHER" id="PTHR35335">
    <property type="entry name" value="UPF0716 PROTEIN FXSA"/>
    <property type="match status" value="1"/>
</dbReference>
<feature type="transmembrane region" description="Helical" evidence="1">
    <location>
        <begin position="25"/>
        <end position="43"/>
    </location>
</feature>
<keyword evidence="3" id="KW-1185">Reference proteome</keyword>
<keyword evidence="1" id="KW-0472">Membrane</keyword>
<gene>
    <name evidence="2" type="ORF">EYC82_17390</name>
</gene>
<dbReference type="NCBIfam" id="NF008528">
    <property type="entry name" value="PRK11463.1-2"/>
    <property type="match status" value="1"/>
</dbReference>
<dbReference type="PANTHER" id="PTHR35335:SF1">
    <property type="entry name" value="UPF0716 PROTEIN FXSA"/>
    <property type="match status" value="1"/>
</dbReference>
<protein>
    <submittedName>
        <fullName evidence="2">FxsA family protein</fullName>
    </submittedName>
</protein>
<evidence type="ECO:0000313" key="2">
    <source>
        <dbReference type="EMBL" id="MCX2979115.1"/>
    </source>
</evidence>
<dbReference type="RefSeq" id="WP_279250901.1">
    <property type="nucleotide sequence ID" value="NZ_SHNO01000002.1"/>
</dbReference>
<dbReference type="InterPro" id="IPR007313">
    <property type="entry name" value="FxsA"/>
</dbReference>